<dbReference type="RefSeq" id="WP_146790183.1">
    <property type="nucleotide sequence ID" value="NZ_BAABIO010000003.1"/>
</dbReference>
<dbReference type="OrthoDB" id="1440774at2"/>
<keyword evidence="2" id="KW-1185">Reference proteome</keyword>
<gene>
    <name evidence="1" type="ORF">FSB75_17630</name>
</gene>
<evidence type="ECO:0000313" key="2">
    <source>
        <dbReference type="Proteomes" id="UP000321204"/>
    </source>
</evidence>
<protein>
    <submittedName>
        <fullName evidence="1">GLPGLI family protein</fullName>
    </submittedName>
</protein>
<name>A0A5B8UNX1_9BACT</name>
<evidence type="ECO:0000313" key="1">
    <source>
        <dbReference type="EMBL" id="QEC57645.1"/>
    </source>
</evidence>
<dbReference type="Proteomes" id="UP000321204">
    <property type="component" value="Chromosome"/>
</dbReference>
<accession>A0A5B8UNX1</accession>
<dbReference type="Pfam" id="PF09697">
    <property type="entry name" value="Porph_ging"/>
    <property type="match status" value="1"/>
</dbReference>
<dbReference type="NCBIfam" id="TIGR01200">
    <property type="entry name" value="GLPGLI"/>
    <property type="match status" value="1"/>
</dbReference>
<reference evidence="1 2" key="1">
    <citation type="journal article" date="2015" name="Int. J. Syst. Evol. Microbiol.">
        <title>Flavisolibacter ginsenosidimutans sp. nov., with ginsenoside-converting activity isolated from soil used for cultivating ginseng.</title>
        <authorList>
            <person name="Zhao Y."/>
            <person name="Liu Q."/>
            <person name="Kang M.S."/>
            <person name="Jin F."/>
            <person name="Yu H."/>
            <person name="Im W.T."/>
        </authorList>
    </citation>
    <scope>NUCLEOTIDE SEQUENCE [LARGE SCALE GENOMIC DNA]</scope>
    <source>
        <strain evidence="1 2">Gsoil 636</strain>
    </source>
</reference>
<dbReference type="InterPro" id="IPR005901">
    <property type="entry name" value="GLPGLI"/>
</dbReference>
<dbReference type="EMBL" id="CP042433">
    <property type="protein sequence ID" value="QEC57645.1"/>
    <property type="molecule type" value="Genomic_DNA"/>
</dbReference>
<sequence>MKKFFLITATAFGLFAQAQTKEGKVVYERTVQLSNLRLGGGNLPPEIQAQMANLPKSRTDQFELLFTPEHSLYQFLPNAADDGGNQTFAAGGMMIQMRGGQNTTTYVDFARATQIDQREIMDKSFVVTDTLTKLQWKLSEETKPVLNFTAHKATATTINQRPRMTMENGQMKREMVADTAKVIAWYTTEVPVPAGPNYAGQLPGLILELDVNNGQSVTKAIEFSPKVDPKKIKVPNDGKKLTAAEFGKEREKMMEEMQKNMPQGARFRMQ</sequence>
<proteinExistence type="predicted"/>
<dbReference type="AlphaFoldDB" id="A0A5B8UNX1"/>
<organism evidence="1 2">
    <name type="scientific">Flavisolibacter ginsenosidimutans</name>
    <dbReference type="NCBI Taxonomy" id="661481"/>
    <lineage>
        <taxon>Bacteria</taxon>
        <taxon>Pseudomonadati</taxon>
        <taxon>Bacteroidota</taxon>
        <taxon>Chitinophagia</taxon>
        <taxon>Chitinophagales</taxon>
        <taxon>Chitinophagaceae</taxon>
        <taxon>Flavisolibacter</taxon>
    </lineage>
</organism>
<dbReference type="KEGG" id="fgg:FSB75_17630"/>